<comment type="caution">
    <text evidence="1">The sequence shown here is derived from an EMBL/GenBank/DDBJ whole genome shotgun (WGS) entry which is preliminary data.</text>
</comment>
<dbReference type="Proteomes" id="UP001157502">
    <property type="component" value="Chromosome 33"/>
</dbReference>
<protein>
    <submittedName>
        <fullName evidence="1">Uncharacterized protein</fullName>
    </submittedName>
</protein>
<keyword evidence="2" id="KW-1185">Reference proteome</keyword>
<dbReference type="EMBL" id="CM055760">
    <property type="protein sequence ID" value="KAJ7987315.1"/>
    <property type="molecule type" value="Genomic_DNA"/>
</dbReference>
<sequence length="107" mass="11670">MIRSEGHKVIRPPTPVQLHQVMAAALSDAGLENMFPIAPRQATLVSLDCCRALQGSRPTTSPSPVPQWAGQARKVRRGESHPPRSPMAGVDSQAWQGTVSWRNHTRA</sequence>
<evidence type="ECO:0000313" key="1">
    <source>
        <dbReference type="EMBL" id="KAJ7987315.1"/>
    </source>
</evidence>
<evidence type="ECO:0000313" key="2">
    <source>
        <dbReference type="Proteomes" id="UP001157502"/>
    </source>
</evidence>
<organism evidence="1 2">
    <name type="scientific">Dallia pectoralis</name>
    <name type="common">Alaska blackfish</name>
    <dbReference type="NCBI Taxonomy" id="75939"/>
    <lineage>
        <taxon>Eukaryota</taxon>
        <taxon>Metazoa</taxon>
        <taxon>Chordata</taxon>
        <taxon>Craniata</taxon>
        <taxon>Vertebrata</taxon>
        <taxon>Euteleostomi</taxon>
        <taxon>Actinopterygii</taxon>
        <taxon>Neopterygii</taxon>
        <taxon>Teleostei</taxon>
        <taxon>Protacanthopterygii</taxon>
        <taxon>Esociformes</taxon>
        <taxon>Umbridae</taxon>
        <taxon>Dallia</taxon>
    </lineage>
</organism>
<reference evidence="1" key="1">
    <citation type="submission" date="2021-05" db="EMBL/GenBank/DDBJ databases">
        <authorList>
            <person name="Pan Q."/>
            <person name="Jouanno E."/>
            <person name="Zahm M."/>
            <person name="Klopp C."/>
            <person name="Cabau C."/>
            <person name="Louis A."/>
            <person name="Berthelot C."/>
            <person name="Parey E."/>
            <person name="Roest Crollius H."/>
            <person name="Montfort J."/>
            <person name="Robinson-Rechavi M."/>
            <person name="Bouchez O."/>
            <person name="Lampietro C."/>
            <person name="Lopez Roques C."/>
            <person name="Donnadieu C."/>
            <person name="Postlethwait J."/>
            <person name="Bobe J."/>
            <person name="Dillon D."/>
            <person name="Chandos A."/>
            <person name="von Hippel F."/>
            <person name="Guiguen Y."/>
        </authorList>
    </citation>
    <scope>NUCLEOTIDE SEQUENCE</scope>
    <source>
        <strain evidence="1">YG-Jan2019</strain>
    </source>
</reference>
<proteinExistence type="predicted"/>
<accession>A0ACC2F7T4</accession>
<gene>
    <name evidence="1" type="ORF">DPEC_G00337450</name>
</gene>
<name>A0ACC2F7T4_DALPE</name>